<evidence type="ECO:0000313" key="2">
    <source>
        <dbReference type="Proteomes" id="UP001365128"/>
    </source>
</evidence>
<gene>
    <name evidence="1" type="ORF">IWX46DRAFT_24580</name>
</gene>
<dbReference type="Proteomes" id="UP001365128">
    <property type="component" value="Unassembled WGS sequence"/>
</dbReference>
<protein>
    <submittedName>
        <fullName evidence="1">Uncharacterized protein</fullName>
    </submittedName>
</protein>
<sequence length="126" mass="14208">MLFIAFSSVISSLRGFTTIHQFNIDRLFKVGLEGVWNADRAARLNPMSYDRTFGATGTRAFLFLFLFCFWARSVLDKSFGLSDSWAWDVVFLFMRRICISLGGRLLQGGHLSVGKFAGRGTSCDME</sequence>
<evidence type="ECO:0000313" key="1">
    <source>
        <dbReference type="EMBL" id="KAK7556930.1"/>
    </source>
</evidence>
<name>A0ABR1MR81_9PEZI</name>
<reference evidence="1 2" key="1">
    <citation type="submission" date="2024-04" db="EMBL/GenBank/DDBJ databases">
        <title>Phyllosticta paracitricarpa is synonymous to the EU quarantine fungus P. citricarpa based on phylogenomic analyses.</title>
        <authorList>
            <consortium name="Lawrence Berkeley National Laboratory"/>
            <person name="Van Ingen-Buijs V.A."/>
            <person name="Van Westerhoven A.C."/>
            <person name="Haridas S."/>
            <person name="Skiadas P."/>
            <person name="Martin F."/>
            <person name="Groenewald J.Z."/>
            <person name="Crous P.W."/>
            <person name="Seidl M.F."/>
        </authorList>
    </citation>
    <scope>NUCLEOTIDE SEQUENCE [LARGE SCALE GENOMIC DNA]</scope>
    <source>
        <strain evidence="1 2">CBS 122670</strain>
    </source>
</reference>
<dbReference type="EMBL" id="JBBPDW010000001">
    <property type="protein sequence ID" value="KAK7556930.1"/>
    <property type="molecule type" value="Genomic_DNA"/>
</dbReference>
<keyword evidence="2" id="KW-1185">Reference proteome</keyword>
<proteinExistence type="predicted"/>
<comment type="caution">
    <text evidence="1">The sequence shown here is derived from an EMBL/GenBank/DDBJ whole genome shotgun (WGS) entry which is preliminary data.</text>
</comment>
<accession>A0ABR1MR81</accession>
<organism evidence="1 2">
    <name type="scientific">Phyllosticta citricarpa</name>
    <dbReference type="NCBI Taxonomy" id="55181"/>
    <lineage>
        <taxon>Eukaryota</taxon>
        <taxon>Fungi</taxon>
        <taxon>Dikarya</taxon>
        <taxon>Ascomycota</taxon>
        <taxon>Pezizomycotina</taxon>
        <taxon>Dothideomycetes</taxon>
        <taxon>Dothideomycetes incertae sedis</taxon>
        <taxon>Botryosphaeriales</taxon>
        <taxon>Phyllostictaceae</taxon>
        <taxon>Phyllosticta</taxon>
    </lineage>
</organism>